<reference evidence="1 2" key="1">
    <citation type="submission" date="2020-04" db="EMBL/GenBank/DDBJ databases">
        <title>Molecular characterization of pseudomonads from Agaricus bisporus reveal novel blotch 2 pathogens in Western Europe.</title>
        <authorList>
            <person name="Taparia T."/>
            <person name="Krijger M."/>
            <person name="Haynes E."/>
            <person name="Elpinstone J.G."/>
            <person name="Noble R."/>
            <person name="Van Der Wolf J."/>
        </authorList>
    </citation>
    <scope>NUCLEOTIDE SEQUENCE [LARGE SCALE GENOMIC DNA]</scope>
    <source>
        <strain evidence="1 2">IPO3738</strain>
    </source>
</reference>
<sequence>MSEYISPRNLDQPVILSVNPAGVGAIDVADPEKPLPVLVGPLDLKPLDHIDLYWGAIADPVSSYDHPRDAPPINDFVTLAVDTGNIESAMDPVPVRYRFTPFPGSTSQDSDITHIRVKLEAPGGIDIDPATPYENEALRPPRVQPPAVIVDPQGVRVIVTPYEQMSEGDRIRVSWAESTVDHPPLTAAQAGTEVVIPIPPQIIEAVGDSSKLPVRYEVHDVVGNWSKRSPATEVVVSIGSR</sequence>
<dbReference type="RefSeq" id="WP_017125697.1">
    <property type="nucleotide sequence ID" value="NZ_JACAQE010000007.1"/>
</dbReference>
<accession>A0A7Y7Y1Q5</accession>
<name>A0A7Y7Y1Q5_9PSED</name>
<evidence type="ECO:0000313" key="1">
    <source>
        <dbReference type="EMBL" id="NWC16314.1"/>
    </source>
</evidence>
<organism evidence="1 2">
    <name type="scientific">Pseudomonas gingeri</name>
    <dbReference type="NCBI Taxonomy" id="117681"/>
    <lineage>
        <taxon>Bacteria</taxon>
        <taxon>Pseudomonadati</taxon>
        <taxon>Pseudomonadota</taxon>
        <taxon>Gammaproteobacteria</taxon>
        <taxon>Pseudomonadales</taxon>
        <taxon>Pseudomonadaceae</taxon>
        <taxon>Pseudomonas</taxon>
    </lineage>
</organism>
<comment type="caution">
    <text evidence="1">The sequence shown here is derived from an EMBL/GenBank/DDBJ whole genome shotgun (WGS) entry which is preliminary data.</text>
</comment>
<dbReference type="EMBL" id="JACAQE010000007">
    <property type="protein sequence ID" value="NWC16314.1"/>
    <property type="molecule type" value="Genomic_DNA"/>
</dbReference>
<evidence type="ECO:0000313" key="2">
    <source>
        <dbReference type="Proteomes" id="UP000517547"/>
    </source>
</evidence>
<dbReference type="AlphaFoldDB" id="A0A7Y7Y1Q5"/>
<protein>
    <submittedName>
        <fullName evidence="1">Uncharacterized protein</fullName>
    </submittedName>
</protein>
<proteinExistence type="predicted"/>
<gene>
    <name evidence="1" type="ORF">HX845_21835</name>
</gene>
<dbReference type="Proteomes" id="UP000517547">
    <property type="component" value="Unassembled WGS sequence"/>
</dbReference>